<reference evidence="3 4" key="1">
    <citation type="submission" date="2017-06" db="EMBL/GenBank/DDBJ databases">
        <authorList>
            <person name="Kim H.J."/>
            <person name="Triplett B.A."/>
        </authorList>
    </citation>
    <scope>NUCLEOTIDE SEQUENCE [LARGE SCALE GENOMIC DNA]</scope>
    <source>
        <strain evidence="3 4">CGMCC 4.1858</strain>
    </source>
</reference>
<feature type="region of interest" description="Disordered" evidence="2">
    <location>
        <begin position="1"/>
        <end position="54"/>
    </location>
</feature>
<dbReference type="InterPro" id="IPR009012">
    <property type="entry name" value="GrpE_head"/>
</dbReference>
<dbReference type="SUPFAM" id="SSF51064">
    <property type="entry name" value="Head domain of nucleotide exchange factor GrpE"/>
    <property type="match status" value="1"/>
</dbReference>
<dbReference type="OrthoDB" id="4229089at2"/>
<keyword evidence="1" id="KW-0143">Chaperone</keyword>
<evidence type="ECO:0000256" key="2">
    <source>
        <dbReference type="SAM" id="MobiDB-lite"/>
    </source>
</evidence>
<dbReference type="Proteomes" id="UP000198280">
    <property type="component" value="Unassembled WGS sequence"/>
</dbReference>
<sequence length="208" mass="22385">MSIPPPQPPLVPPVPPVPPPGAPPLPEAPPQPPAPPVPPAPREETSAEEPAPDPLAVVADAVDGLREEMAALGDQFRRRLLNDREGRRGLDELRAELDHTRRAAEGRLAQPLLYDLVLLLDRIDRHLGVDGGFADSVGAELLTLLEKYGMTRIPVTAGRFDPALQEAVGTVPAPRPELAGDVAEVVRHGYRMGDRVVRPQQVRVHAPA</sequence>
<dbReference type="GO" id="GO:0051087">
    <property type="term" value="F:protein-folding chaperone binding"/>
    <property type="evidence" value="ECO:0007669"/>
    <property type="project" value="InterPro"/>
</dbReference>
<gene>
    <name evidence="3" type="ORF">SAMN05216252_1694</name>
</gene>
<dbReference type="GO" id="GO:0006457">
    <property type="term" value="P:protein folding"/>
    <property type="evidence" value="ECO:0007669"/>
    <property type="project" value="InterPro"/>
</dbReference>
<dbReference type="Pfam" id="PF01025">
    <property type="entry name" value="GrpE"/>
    <property type="match status" value="1"/>
</dbReference>
<dbReference type="EMBL" id="FZOF01000069">
    <property type="protein sequence ID" value="SNT60625.1"/>
    <property type="molecule type" value="Genomic_DNA"/>
</dbReference>
<evidence type="ECO:0000313" key="4">
    <source>
        <dbReference type="Proteomes" id="UP000198280"/>
    </source>
</evidence>
<dbReference type="AlphaFoldDB" id="A0A239P0J4"/>
<dbReference type="InterPro" id="IPR000740">
    <property type="entry name" value="GrpE"/>
</dbReference>
<name>A0A239P0J4_9ACTN</name>
<dbReference type="Gene3D" id="2.30.22.10">
    <property type="entry name" value="Head domain of nucleotide exchange factor GrpE"/>
    <property type="match status" value="1"/>
</dbReference>
<evidence type="ECO:0000313" key="3">
    <source>
        <dbReference type="EMBL" id="SNT60625.1"/>
    </source>
</evidence>
<organism evidence="3 4">
    <name type="scientific">Actinacidiphila glaucinigra</name>
    <dbReference type="NCBI Taxonomy" id="235986"/>
    <lineage>
        <taxon>Bacteria</taxon>
        <taxon>Bacillati</taxon>
        <taxon>Actinomycetota</taxon>
        <taxon>Actinomycetes</taxon>
        <taxon>Kitasatosporales</taxon>
        <taxon>Streptomycetaceae</taxon>
        <taxon>Actinacidiphila</taxon>
    </lineage>
</organism>
<accession>A0A239P0J4</accession>
<dbReference type="GO" id="GO:0042803">
    <property type="term" value="F:protein homodimerization activity"/>
    <property type="evidence" value="ECO:0007669"/>
    <property type="project" value="InterPro"/>
</dbReference>
<feature type="compositionally biased region" description="Pro residues" evidence="2">
    <location>
        <begin position="1"/>
        <end position="40"/>
    </location>
</feature>
<dbReference type="RefSeq" id="WP_143681798.1">
    <property type="nucleotide sequence ID" value="NZ_FZOF01000069.1"/>
</dbReference>
<evidence type="ECO:0000256" key="1">
    <source>
        <dbReference type="ARBA" id="ARBA00023186"/>
    </source>
</evidence>
<dbReference type="GO" id="GO:0000774">
    <property type="term" value="F:adenyl-nucleotide exchange factor activity"/>
    <property type="evidence" value="ECO:0007669"/>
    <property type="project" value="InterPro"/>
</dbReference>
<proteinExistence type="predicted"/>
<keyword evidence="4" id="KW-1185">Reference proteome</keyword>
<dbReference type="PRINTS" id="PR00773">
    <property type="entry name" value="GRPEPROTEIN"/>
</dbReference>
<protein>
    <submittedName>
        <fullName evidence="3">Molecular chaperone GrpE</fullName>
    </submittedName>
</protein>